<dbReference type="AlphaFoldDB" id="A0AAD7AV16"/>
<dbReference type="GO" id="GO:0030729">
    <property type="term" value="F:acetoacetate-CoA ligase activity"/>
    <property type="evidence" value="ECO:0007669"/>
    <property type="project" value="InterPro"/>
</dbReference>
<evidence type="ECO:0000256" key="2">
    <source>
        <dbReference type="ARBA" id="ARBA00022598"/>
    </source>
</evidence>
<comment type="caution">
    <text evidence="6">The sequence shown here is derived from an EMBL/GenBank/DDBJ whole genome shotgun (WGS) entry which is preliminary data.</text>
</comment>
<evidence type="ECO:0000313" key="6">
    <source>
        <dbReference type="EMBL" id="KAJ7368313.1"/>
    </source>
</evidence>
<sequence>MSDDTPLYRPQNSDTSATFRFRDLVNAKYGLSLRTYHDLWLWSTSHVSDFWSDAWDVTNIIGEKGARVVDESVNITGNPPWFPEARVNWAENMLHCRSTEKVALIQATEPTPLNPTPDLRQYTYAELYDLVSRLVSSLLANGLKPGDRVASYSSNCIENVALCLATTAVGGIWVAAAADFGPAGVLERFEQVQPKFIFAVDALIYNAKVHDHLAKLTTLLSGLAAKSLNPAKVVVIHALLNIEDRSAWKDGWVSWEDFLLEGDAKKLGRAHGEILWHRASFNWPLWILFSSGSTGRPKAIVHRAGGMLLQAKKEFVICADLKPEDVFFYYTTTGWMMYNFLISGLSLGCTLVLFDGSPLRDPALLWKLTDDLKISIFGTSAKYIEQLSKGYKPRYQHNLSSLRHIYSTGSPLSAELFRWTYENIHPDILLGSITGGTDICSLFAGMCSALPVYAGEIQCRMLGLAVESYSETGRLNAPDEPGELVCLKPFPCMPAGFWPLPGFGTDDEVAAAIAKYKRAYFAEIEGVWYHGDHIVITRSRAGNGGGVVMLGRSDGVLNPGGIRFGSSELYDVIDSAFSATGKIVDCLAVGHTIGGSDEQVILFVKLPDSEELSPALVRQIKEEVRARRTARHVPAQIIQVWDIPYTLNGKKVEVLVKKIVNGASLSIVNPATLANPECLEFYHNIGIELRKTA</sequence>
<protein>
    <submittedName>
        <fullName evidence="6">Acetoacetyl-CoA synthetase</fullName>
    </submittedName>
</protein>
<dbReference type="Gene3D" id="3.40.50.12780">
    <property type="entry name" value="N-terminal domain of ligase-like"/>
    <property type="match status" value="1"/>
</dbReference>
<dbReference type="InterPro" id="IPR045851">
    <property type="entry name" value="AMP-bd_C_sf"/>
</dbReference>
<dbReference type="NCBIfam" id="TIGR01217">
    <property type="entry name" value="ac_ac_CoA_syn"/>
    <property type="match status" value="1"/>
</dbReference>
<name>A0AAD7AV16_9AGAR</name>
<dbReference type="PANTHER" id="PTHR42921">
    <property type="entry name" value="ACETOACETYL-COA SYNTHETASE"/>
    <property type="match status" value="1"/>
</dbReference>
<proteinExistence type="inferred from homology"/>
<dbReference type="PANTHER" id="PTHR42921:SF1">
    <property type="entry name" value="ACETOACETYL-COA SYNTHETASE"/>
    <property type="match status" value="1"/>
</dbReference>
<evidence type="ECO:0000256" key="3">
    <source>
        <dbReference type="ARBA" id="ARBA00022741"/>
    </source>
</evidence>
<keyword evidence="7" id="KW-1185">Reference proteome</keyword>
<dbReference type="InterPro" id="IPR042099">
    <property type="entry name" value="ANL_N_sf"/>
</dbReference>
<keyword evidence="3" id="KW-0547">Nucleotide-binding</keyword>
<keyword evidence="4" id="KW-0067">ATP-binding</keyword>
<evidence type="ECO:0000256" key="1">
    <source>
        <dbReference type="ARBA" id="ARBA00006432"/>
    </source>
</evidence>
<dbReference type="EMBL" id="JARIHO010000001">
    <property type="protein sequence ID" value="KAJ7368313.1"/>
    <property type="molecule type" value="Genomic_DNA"/>
</dbReference>
<accession>A0AAD7AV16</accession>
<gene>
    <name evidence="6" type="ORF">DFH08DRAFT_831068</name>
</gene>
<evidence type="ECO:0000256" key="4">
    <source>
        <dbReference type="ARBA" id="ARBA00022840"/>
    </source>
</evidence>
<dbReference type="InterPro" id="IPR020845">
    <property type="entry name" value="AMP-binding_CS"/>
</dbReference>
<dbReference type="PROSITE" id="PS00455">
    <property type="entry name" value="AMP_BINDING"/>
    <property type="match status" value="1"/>
</dbReference>
<dbReference type="GO" id="GO:0005524">
    <property type="term" value="F:ATP binding"/>
    <property type="evidence" value="ECO:0007669"/>
    <property type="project" value="UniProtKB-KW"/>
</dbReference>
<comment type="similarity">
    <text evidence="1">Belongs to the ATP-dependent AMP-binding enzyme family.</text>
</comment>
<feature type="domain" description="AMP-dependent synthetase/ligase" evidence="5">
    <location>
        <begin position="101"/>
        <end position="489"/>
    </location>
</feature>
<dbReference type="NCBIfam" id="NF002937">
    <property type="entry name" value="PRK03584.1"/>
    <property type="match status" value="1"/>
</dbReference>
<reference evidence="6" key="1">
    <citation type="submission" date="2023-03" db="EMBL/GenBank/DDBJ databases">
        <title>Massive genome expansion in bonnet fungi (Mycena s.s.) driven by repeated elements and novel gene families across ecological guilds.</title>
        <authorList>
            <consortium name="Lawrence Berkeley National Laboratory"/>
            <person name="Harder C.B."/>
            <person name="Miyauchi S."/>
            <person name="Viragh M."/>
            <person name="Kuo A."/>
            <person name="Thoen E."/>
            <person name="Andreopoulos B."/>
            <person name="Lu D."/>
            <person name="Skrede I."/>
            <person name="Drula E."/>
            <person name="Henrissat B."/>
            <person name="Morin E."/>
            <person name="Kohler A."/>
            <person name="Barry K."/>
            <person name="LaButti K."/>
            <person name="Morin E."/>
            <person name="Salamov A."/>
            <person name="Lipzen A."/>
            <person name="Mereny Z."/>
            <person name="Hegedus B."/>
            <person name="Baldrian P."/>
            <person name="Stursova M."/>
            <person name="Weitz H."/>
            <person name="Taylor A."/>
            <person name="Grigoriev I.V."/>
            <person name="Nagy L.G."/>
            <person name="Martin F."/>
            <person name="Kauserud H."/>
        </authorList>
    </citation>
    <scope>NUCLEOTIDE SEQUENCE</scope>
    <source>
        <strain evidence="6">CBHHK002</strain>
    </source>
</reference>
<evidence type="ECO:0000313" key="7">
    <source>
        <dbReference type="Proteomes" id="UP001218218"/>
    </source>
</evidence>
<dbReference type="Proteomes" id="UP001218218">
    <property type="component" value="Unassembled WGS sequence"/>
</dbReference>
<dbReference type="Pfam" id="PF00501">
    <property type="entry name" value="AMP-binding"/>
    <property type="match status" value="1"/>
</dbReference>
<dbReference type="SUPFAM" id="SSF56801">
    <property type="entry name" value="Acetyl-CoA synthetase-like"/>
    <property type="match status" value="1"/>
</dbReference>
<dbReference type="GO" id="GO:0006629">
    <property type="term" value="P:lipid metabolic process"/>
    <property type="evidence" value="ECO:0007669"/>
    <property type="project" value="InterPro"/>
</dbReference>
<dbReference type="InterPro" id="IPR005914">
    <property type="entry name" value="Acac_CoA_synth"/>
</dbReference>
<dbReference type="Gene3D" id="3.30.300.30">
    <property type="match status" value="1"/>
</dbReference>
<organism evidence="6 7">
    <name type="scientific">Mycena albidolilacea</name>
    <dbReference type="NCBI Taxonomy" id="1033008"/>
    <lineage>
        <taxon>Eukaryota</taxon>
        <taxon>Fungi</taxon>
        <taxon>Dikarya</taxon>
        <taxon>Basidiomycota</taxon>
        <taxon>Agaricomycotina</taxon>
        <taxon>Agaricomycetes</taxon>
        <taxon>Agaricomycetidae</taxon>
        <taxon>Agaricales</taxon>
        <taxon>Marasmiineae</taxon>
        <taxon>Mycenaceae</taxon>
        <taxon>Mycena</taxon>
    </lineage>
</organism>
<keyword evidence="2" id="KW-0436">Ligase</keyword>
<evidence type="ECO:0000259" key="5">
    <source>
        <dbReference type="Pfam" id="PF00501"/>
    </source>
</evidence>
<dbReference type="InterPro" id="IPR000873">
    <property type="entry name" value="AMP-dep_synth/lig_dom"/>
</dbReference>